<keyword evidence="1 2" id="KW-0238">DNA-binding</keyword>
<protein>
    <submittedName>
        <fullName evidence="4">TetR/AcrR family transcriptional regulator</fullName>
    </submittedName>
</protein>
<name>A0A5C6RWR1_9RHOB</name>
<dbReference type="PANTHER" id="PTHR30055:SF181">
    <property type="entry name" value="BLR6905 PROTEIN"/>
    <property type="match status" value="1"/>
</dbReference>
<dbReference type="PRINTS" id="PR00455">
    <property type="entry name" value="HTHTETR"/>
</dbReference>
<dbReference type="Pfam" id="PF00440">
    <property type="entry name" value="TetR_N"/>
    <property type="match status" value="1"/>
</dbReference>
<sequence>MRNAALKADTSLQILDVAEALFSERGFSAVSLREIARQAGVVVSNVTYHHGDKIGILAAIYDRHTRPMNARRIELLGEARRIPDRADRLTAILRAYLLPAFTSSSDLMGGGTRFTRMRALLSAEGDPEAQRIIAQAFDQTTSQFIDAISECLPGASRGDIVWRAHFLLGALYYTLINPERIGRLSKGQITADDNETAIGQLVSATHASLIALSP</sequence>
<dbReference type="InterPro" id="IPR036271">
    <property type="entry name" value="Tet_transcr_reg_TetR-rel_C_sf"/>
</dbReference>
<evidence type="ECO:0000313" key="4">
    <source>
        <dbReference type="EMBL" id="TXB66415.1"/>
    </source>
</evidence>
<dbReference type="InterPro" id="IPR041586">
    <property type="entry name" value="PsrA_TetR_C"/>
</dbReference>
<dbReference type="Proteomes" id="UP000321562">
    <property type="component" value="Unassembled WGS sequence"/>
</dbReference>
<reference evidence="4 5" key="1">
    <citation type="submission" date="2019-08" db="EMBL/GenBank/DDBJ databases">
        <authorList>
            <person name="Ye J."/>
        </authorList>
    </citation>
    <scope>NUCLEOTIDE SEQUENCE [LARGE SCALE GENOMIC DNA]</scope>
    <source>
        <strain evidence="4 5">TK008</strain>
    </source>
</reference>
<feature type="DNA-binding region" description="H-T-H motif" evidence="2">
    <location>
        <begin position="31"/>
        <end position="50"/>
    </location>
</feature>
<keyword evidence="5" id="KW-1185">Reference proteome</keyword>
<dbReference type="InterPro" id="IPR009057">
    <property type="entry name" value="Homeodomain-like_sf"/>
</dbReference>
<dbReference type="PANTHER" id="PTHR30055">
    <property type="entry name" value="HTH-TYPE TRANSCRIPTIONAL REGULATOR RUTR"/>
    <property type="match status" value="1"/>
</dbReference>
<dbReference type="InterPro" id="IPR001647">
    <property type="entry name" value="HTH_TetR"/>
</dbReference>
<evidence type="ECO:0000313" key="5">
    <source>
        <dbReference type="Proteomes" id="UP000321562"/>
    </source>
</evidence>
<dbReference type="RefSeq" id="WP_147100490.1">
    <property type="nucleotide sequence ID" value="NZ_JBHUFH010000001.1"/>
</dbReference>
<dbReference type="SUPFAM" id="SSF46689">
    <property type="entry name" value="Homeodomain-like"/>
    <property type="match status" value="1"/>
</dbReference>
<organism evidence="4 5">
    <name type="scientific">Paracoccus aurantiacus</name>
    <dbReference type="NCBI Taxonomy" id="2599412"/>
    <lineage>
        <taxon>Bacteria</taxon>
        <taxon>Pseudomonadati</taxon>
        <taxon>Pseudomonadota</taxon>
        <taxon>Alphaproteobacteria</taxon>
        <taxon>Rhodobacterales</taxon>
        <taxon>Paracoccaceae</taxon>
        <taxon>Paracoccus</taxon>
    </lineage>
</organism>
<dbReference type="Gene3D" id="1.10.357.10">
    <property type="entry name" value="Tetracycline Repressor, domain 2"/>
    <property type="match status" value="1"/>
</dbReference>
<evidence type="ECO:0000256" key="1">
    <source>
        <dbReference type="ARBA" id="ARBA00023125"/>
    </source>
</evidence>
<dbReference type="OrthoDB" id="8478851at2"/>
<dbReference type="AlphaFoldDB" id="A0A5C6RWR1"/>
<comment type="caution">
    <text evidence="4">The sequence shown here is derived from an EMBL/GenBank/DDBJ whole genome shotgun (WGS) entry which is preliminary data.</text>
</comment>
<evidence type="ECO:0000259" key="3">
    <source>
        <dbReference type="PROSITE" id="PS50977"/>
    </source>
</evidence>
<dbReference type="InterPro" id="IPR050109">
    <property type="entry name" value="HTH-type_TetR-like_transc_reg"/>
</dbReference>
<feature type="domain" description="HTH tetR-type" evidence="3">
    <location>
        <begin position="8"/>
        <end position="68"/>
    </location>
</feature>
<dbReference type="Pfam" id="PF17939">
    <property type="entry name" value="TetR_C_30"/>
    <property type="match status" value="1"/>
</dbReference>
<dbReference type="EMBL" id="VOPL01000008">
    <property type="protein sequence ID" value="TXB66415.1"/>
    <property type="molecule type" value="Genomic_DNA"/>
</dbReference>
<dbReference type="PROSITE" id="PS50977">
    <property type="entry name" value="HTH_TETR_2"/>
    <property type="match status" value="1"/>
</dbReference>
<gene>
    <name evidence="4" type="ORF">FQV27_16020</name>
</gene>
<dbReference type="GO" id="GO:0000976">
    <property type="term" value="F:transcription cis-regulatory region binding"/>
    <property type="evidence" value="ECO:0007669"/>
    <property type="project" value="TreeGrafter"/>
</dbReference>
<dbReference type="SUPFAM" id="SSF48498">
    <property type="entry name" value="Tetracyclin repressor-like, C-terminal domain"/>
    <property type="match status" value="1"/>
</dbReference>
<accession>A0A5C6RWR1</accession>
<dbReference type="GO" id="GO:0003700">
    <property type="term" value="F:DNA-binding transcription factor activity"/>
    <property type="evidence" value="ECO:0007669"/>
    <property type="project" value="TreeGrafter"/>
</dbReference>
<proteinExistence type="predicted"/>
<evidence type="ECO:0000256" key="2">
    <source>
        <dbReference type="PROSITE-ProRule" id="PRU00335"/>
    </source>
</evidence>